<dbReference type="InterPro" id="IPR032710">
    <property type="entry name" value="NTF2-like_dom_sf"/>
</dbReference>
<organism evidence="1 2">
    <name type="scientific">Brachybacterium hainanense</name>
    <dbReference type="NCBI Taxonomy" id="1541174"/>
    <lineage>
        <taxon>Bacteria</taxon>
        <taxon>Bacillati</taxon>
        <taxon>Actinomycetota</taxon>
        <taxon>Actinomycetes</taxon>
        <taxon>Micrococcales</taxon>
        <taxon>Dermabacteraceae</taxon>
        <taxon>Brachybacterium</taxon>
    </lineage>
</organism>
<dbReference type="EMBL" id="JBHLSV010000037">
    <property type="protein sequence ID" value="MFC0676032.1"/>
    <property type="molecule type" value="Genomic_DNA"/>
</dbReference>
<evidence type="ECO:0000313" key="1">
    <source>
        <dbReference type="EMBL" id="MFC0676032.1"/>
    </source>
</evidence>
<accession>A0ABV6RI19</accession>
<dbReference type="RefSeq" id="WP_376983075.1">
    <property type="nucleotide sequence ID" value="NZ_JBHLSV010000037.1"/>
</dbReference>
<proteinExistence type="predicted"/>
<keyword evidence="2" id="KW-1185">Reference proteome</keyword>
<gene>
    <name evidence="1" type="ORF">ACFFF6_18945</name>
</gene>
<protein>
    <recommendedName>
        <fullName evidence="3">SnoaL-like domain-containing protein</fullName>
    </recommendedName>
</protein>
<dbReference type="SUPFAM" id="SSF54427">
    <property type="entry name" value="NTF2-like"/>
    <property type="match status" value="1"/>
</dbReference>
<reference evidence="1 2" key="1">
    <citation type="submission" date="2024-09" db="EMBL/GenBank/DDBJ databases">
        <authorList>
            <person name="Sun Q."/>
            <person name="Mori K."/>
        </authorList>
    </citation>
    <scope>NUCLEOTIDE SEQUENCE [LARGE SCALE GENOMIC DNA]</scope>
    <source>
        <strain evidence="1 2">CICC 10874</strain>
    </source>
</reference>
<sequence length="163" mass="17709">MSAIEIWRRAGETGDPQAAVRALGDGAELVSPFTERFVFRGPEEVEVLLTAVFSVVSGFRYEHEIRDGSAALLVARARVRGVDLHEMQHLELEADGRIRRITLAMRPLTAITALARELGPVLARAHGRPGAARTLRVTAALLDAVASTGERRFIPLAAPPRRG</sequence>
<dbReference type="Proteomes" id="UP001589793">
    <property type="component" value="Unassembled WGS sequence"/>
</dbReference>
<comment type="caution">
    <text evidence="1">The sequence shown here is derived from an EMBL/GenBank/DDBJ whole genome shotgun (WGS) entry which is preliminary data.</text>
</comment>
<evidence type="ECO:0000313" key="2">
    <source>
        <dbReference type="Proteomes" id="UP001589793"/>
    </source>
</evidence>
<name>A0ABV6RI19_9MICO</name>
<dbReference type="Gene3D" id="3.10.450.50">
    <property type="match status" value="1"/>
</dbReference>
<evidence type="ECO:0008006" key="3">
    <source>
        <dbReference type="Google" id="ProtNLM"/>
    </source>
</evidence>